<dbReference type="Pfam" id="PF13577">
    <property type="entry name" value="SnoaL_4"/>
    <property type="match status" value="1"/>
</dbReference>
<name>A0ABX2PEH7_9RHOB</name>
<keyword evidence="3" id="KW-1185">Reference proteome</keyword>
<dbReference type="SUPFAM" id="SSF54427">
    <property type="entry name" value="NTF2-like"/>
    <property type="match status" value="1"/>
</dbReference>
<sequence length="178" mass="19696">MSDLTAILSRLDALEAEAACRRCLSDYMDICDRLDADTDLTALGALFTTDAIWSGAGDRYEADFGAHRGRQAIMDWMAGFCTTPPHFAMNAHFLTAEALTHNADGTKTGRWIMLQTPTFHDGQSFVMAARLVITFARQDGAWRMHRFTTRNLYARPVSDWNQPVQIPAPTPSAPVAAD</sequence>
<evidence type="ECO:0000259" key="1">
    <source>
        <dbReference type="Pfam" id="PF13577"/>
    </source>
</evidence>
<evidence type="ECO:0000313" key="2">
    <source>
        <dbReference type="EMBL" id="NVO27575.1"/>
    </source>
</evidence>
<dbReference type="RefSeq" id="WP_176853972.1">
    <property type="nucleotide sequence ID" value="NZ_JABCJD010000003.1"/>
</dbReference>
<dbReference type="EMBL" id="JABCJD010000003">
    <property type="protein sequence ID" value="NVO27575.1"/>
    <property type="molecule type" value="Genomic_DNA"/>
</dbReference>
<accession>A0ABX2PEH7</accession>
<dbReference type="Proteomes" id="UP000523601">
    <property type="component" value="Unassembled WGS sequence"/>
</dbReference>
<reference evidence="2 3" key="1">
    <citation type="submission" date="2020-04" db="EMBL/GenBank/DDBJ databases">
        <title>Donghicola sp., a member of the Rhodobacteraceae family isolated from mangrove forest in Thailand.</title>
        <authorList>
            <person name="Charoenyingcharoen P."/>
            <person name="Yukphan P."/>
        </authorList>
    </citation>
    <scope>NUCLEOTIDE SEQUENCE [LARGE SCALE GENOMIC DNA]</scope>
    <source>
        <strain evidence="2 3">C2-DW-16</strain>
    </source>
</reference>
<evidence type="ECO:0000313" key="3">
    <source>
        <dbReference type="Proteomes" id="UP000523601"/>
    </source>
</evidence>
<dbReference type="Gene3D" id="3.10.450.50">
    <property type="match status" value="1"/>
</dbReference>
<dbReference type="InterPro" id="IPR032710">
    <property type="entry name" value="NTF2-like_dom_sf"/>
</dbReference>
<feature type="domain" description="SnoaL-like" evidence="1">
    <location>
        <begin position="13"/>
        <end position="147"/>
    </location>
</feature>
<proteinExistence type="predicted"/>
<comment type="caution">
    <text evidence="2">The sequence shown here is derived from an EMBL/GenBank/DDBJ whole genome shotgun (WGS) entry which is preliminary data.</text>
</comment>
<organism evidence="2 3">
    <name type="scientific">Donghicola mangrovi</name>
    <dbReference type="NCBI Taxonomy" id="2729614"/>
    <lineage>
        <taxon>Bacteria</taxon>
        <taxon>Pseudomonadati</taxon>
        <taxon>Pseudomonadota</taxon>
        <taxon>Alphaproteobacteria</taxon>
        <taxon>Rhodobacterales</taxon>
        <taxon>Roseobacteraceae</taxon>
        <taxon>Donghicola</taxon>
    </lineage>
</organism>
<dbReference type="InterPro" id="IPR037401">
    <property type="entry name" value="SnoaL-like"/>
</dbReference>
<gene>
    <name evidence="2" type="ORF">HJ526_09105</name>
</gene>
<protein>
    <submittedName>
        <fullName evidence="2">Nuclear transport factor 2 family protein</fullName>
    </submittedName>
</protein>